<dbReference type="Pfam" id="PF07086">
    <property type="entry name" value="Jagunal"/>
    <property type="match status" value="1"/>
</dbReference>
<comment type="subcellular location">
    <subcellularLocation>
        <location evidence="1">Endoplasmic reticulum membrane</location>
        <topology evidence="1">Multi-pass membrane protein</topology>
    </subcellularLocation>
</comment>
<keyword evidence="5 7" id="KW-1133">Transmembrane helix</keyword>
<dbReference type="OrthoDB" id="8914197at2759"/>
<feature type="transmembrane region" description="Helical" evidence="7">
    <location>
        <begin position="149"/>
        <end position="180"/>
    </location>
</feature>
<name>A0A2L2Y4Z1_PARTP</name>
<feature type="transmembrane region" description="Helical" evidence="7">
    <location>
        <begin position="39"/>
        <end position="59"/>
    </location>
</feature>
<evidence type="ECO:0000256" key="4">
    <source>
        <dbReference type="ARBA" id="ARBA00022824"/>
    </source>
</evidence>
<dbReference type="OMA" id="PHYQMSA"/>
<dbReference type="PANTHER" id="PTHR20955:SF1">
    <property type="entry name" value="PROTEIN JAGUNAL HOMOLOG 1"/>
    <property type="match status" value="1"/>
</dbReference>
<proteinExistence type="evidence at transcript level"/>
<feature type="transmembrane region" description="Helical" evidence="7">
    <location>
        <begin position="79"/>
        <end position="97"/>
    </location>
</feature>
<evidence type="ECO:0000256" key="1">
    <source>
        <dbReference type="ARBA" id="ARBA00004477"/>
    </source>
</evidence>
<evidence type="ECO:0000256" key="2">
    <source>
        <dbReference type="ARBA" id="ARBA00008462"/>
    </source>
</evidence>
<evidence type="ECO:0000256" key="5">
    <source>
        <dbReference type="ARBA" id="ARBA00022989"/>
    </source>
</evidence>
<dbReference type="GeneID" id="107440946"/>
<protein>
    <submittedName>
        <fullName evidence="8">BLTX780</fullName>
    </submittedName>
</protein>
<dbReference type="GO" id="GO:0016192">
    <property type="term" value="P:vesicle-mediated transport"/>
    <property type="evidence" value="ECO:0007669"/>
    <property type="project" value="TreeGrafter"/>
</dbReference>
<dbReference type="RefSeq" id="XP_015909527.1">
    <property type="nucleotide sequence ID" value="XM_016054041.2"/>
</dbReference>
<feature type="transmembrane region" description="Helical" evidence="7">
    <location>
        <begin position="109"/>
        <end position="129"/>
    </location>
</feature>
<dbReference type="GO" id="GO:0007029">
    <property type="term" value="P:endoplasmic reticulum organization"/>
    <property type="evidence" value="ECO:0007669"/>
    <property type="project" value="InterPro"/>
</dbReference>
<evidence type="ECO:0000313" key="8">
    <source>
        <dbReference type="EMBL" id="LAA03224.1"/>
    </source>
</evidence>
<dbReference type="EMBL" id="IAAA01001865">
    <property type="protein sequence ID" value="LAA03224.1"/>
    <property type="molecule type" value="mRNA"/>
</dbReference>
<dbReference type="KEGG" id="ptep:107440946"/>
<dbReference type="InterPro" id="IPR009787">
    <property type="entry name" value="Jagunal"/>
</dbReference>
<comment type="similarity">
    <text evidence="2">Belongs to the jagunal family.</text>
</comment>
<dbReference type="AlphaFoldDB" id="A0A2L2Y4Z1"/>
<accession>A0A2L2Y4Z1</accession>
<sequence length="192" mass="21318">MSSKGGPRAKGTDGGDFGHREKVASHYQISSSNKRKLKIAIGFHFLCLIFILLKSAPKILQFFEISLKQYVNVSLPAPALWELVWLSSAVFIPFALYATRKNYPTIMQIYAIGTFVTGISPLVFGIIYHSSDFKMFVVSDTGSVKVEKFYGVPIVLITSVFITVTFLIHSLSIMTAMNLVKAWTPKSGKKKS</sequence>
<evidence type="ECO:0000256" key="3">
    <source>
        <dbReference type="ARBA" id="ARBA00022692"/>
    </source>
</evidence>
<dbReference type="GO" id="GO:0005789">
    <property type="term" value="C:endoplasmic reticulum membrane"/>
    <property type="evidence" value="ECO:0007669"/>
    <property type="project" value="UniProtKB-SubCell"/>
</dbReference>
<evidence type="ECO:0000256" key="6">
    <source>
        <dbReference type="ARBA" id="ARBA00023136"/>
    </source>
</evidence>
<keyword evidence="6 7" id="KW-0472">Membrane</keyword>
<evidence type="ECO:0000256" key="7">
    <source>
        <dbReference type="SAM" id="Phobius"/>
    </source>
</evidence>
<organism evidence="8">
    <name type="scientific">Parasteatoda tepidariorum</name>
    <name type="common">Common house spider</name>
    <name type="synonym">Achaearanea tepidariorum</name>
    <dbReference type="NCBI Taxonomy" id="114398"/>
    <lineage>
        <taxon>Eukaryota</taxon>
        <taxon>Metazoa</taxon>
        <taxon>Ecdysozoa</taxon>
        <taxon>Arthropoda</taxon>
        <taxon>Chelicerata</taxon>
        <taxon>Arachnida</taxon>
        <taxon>Araneae</taxon>
        <taxon>Araneomorphae</taxon>
        <taxon>Entelegynae</taxon>
        <taxon>Araneoidea</taxon>
        <taxon>Theridiidae</taxon>
        <taxon>Parasteatoda</taxon>
    </lineage>
</organism>
<keyword evidence="3 7" id="KW-0812">Transmembrane</keyword>
<reference evidence="8" key="1">
    <citation type="journal article" date="2016" name="Mol. Ecol. Resour.">
        <title>Evaluation of the impact of RNA preservation methods of spiders for de novo transcriptome assembly.</title>
        <authorList>
            <person name="Kono N."/>
            <person name="Nakamura H."/>
            <person name="Ito Y."/>
            <person name="Tomita M."/>
            <person name="Arakawa K."/>
        </authorList>
    </citation>
    <scope>NUCLEOTIDE SEQUENCE</scope>
    <source>
        <tissue evidence="8">Whole body</tissue>
    </source>
</reference>
<dbReference type="PANTHER" id="PTHR20955">
    <property type="entry name" value="PROTEIN JAGUNAL HOMOLOG 1"/>
    <property type="match status" value="1"/>
</dbReference>
<keyword evidence="4" id="KW-0256">Endoplasmic reticulum</keyword>